<dbReference type="InterPro" id="IPR001589">
    <property type="entry name" value="Actinin_actin-bd_CS"/>
</dbReference>
<dbReference type="PANTHER" id="PTHR38537">
    <property type="entry name" value="JITTERBUG, ISOFORM N"/>
    <property type="match status" value="1"/>
</dbReference>
<sequence length="237" mass="27203">MQYDADPDWEEDEEEMSQAERELADDAQWKLIQKNTFTRWANEHLKTVNKNLTSLDTDFADGLRLIALVEVLSGKKFKHVNKRPNFRTQKLENVTMVLKFLEEDEGIRIVNIVVDFTRQIRSVTRLMPRQSGPSSEMIGYETKSSVSAEQLSDLVNEVINYFLSSEVYAMLLNLFDAVSRNNALTEEGKFQGTCDLFILGTLGYRRSPRLDGFIRLSKSEENAPFDSLCPTFQSHST</sequence>
<reference evidence="4" key="1">
    <citation type="journal article" date="2023" name="G3 (Bethesda)">
        <title>A reference genome for the long-term kleptoplast-retaining sea slug Elysia crispata morphotype clarki.</title>
        <authorList>
            <person name="Eastman K.E."/>
            <person name="Pendleton A.L."/>
            <person name="Shaikh M.A."/>
            <person name="Suttiyut T."/>
            <person name="Ogas R."/>
            <person name="Tomko P."/>
            <person name="Gavelis G."/>
            <person name="Widhalm J.R."/>
            <person name="Wisecaver J.H."/>
        </authorList>
    </citation>
    <scope>NUCLEOTIDE SEQUENCE</scope>
    <source>
        <strain evidence="4">ECLA1</strain>
    </source>
</reference>
<accession>A0AAE0Z8F1</accession>
<dbReference type="GO" id="GO:0030036">
    <property type="term" value="P:actin cytoskeleton organization"/>
    <property type="evidence" value="ECO:0007669"/>
    <property type="project" value="InterPro"/>
</dbReference>
<dbReference type="InterPro" id="IPR001715">
    <property type="entry name" value="CH_dom"/>
</dbReference>
<dbReference type="InterPro" id="IPR044801">
    <property type="entry name" value="Filamin"/>
</dbReference>
<name>A0AAE0Z8F1_9GAST</name>
<evidence type="ECO:0000256" key="1">
    <source>
        <dbReference type="ARBA" id="ARBA00022737"/>
    </source>
</evidence>
<dbReference type="PANTHER" id="PTHR38537:SF8">
    <property type="entry name" value="FILAMIN-A"/>
    <property type="match status" value="1"/>
</dbReference>
<evidence type="ECO:0000259" key="3">
    <source>
        <dbReference type="PROSITE" id="PS50021"/>
    </source>
</evidence>
<comment type="caution">
    <text evidence="4">The sequence shown here is derived from an EMBL/GenBank/DDBJ whole genome shotgun (WGS) entry which is preliminary data.</text>
</comment>
<protein>
    <recommendedName>
        <fullName evidence="3">Calponin-homology (CH) domain-containing protein</fullName>
    </recommendedName>
</protein>
<evidence type="ECO:0000313" key="5">
    <source>
        <dbReference type="Proteomes" id="UP001283361"/>
    </source>
</evidence>
<keyword evidence="2" id="KW-0009">Actin-binding</keyword>
<keyword evidence="5" id="KW-1185">Reference proteome</keyword>
<dbReference type="Gene3D" id="1.10.418.10">
    <property type="entry name" value="Calponin-like domain"/>
    <property type="match status" value="1"/>
</dbReference>
<dbReference type="AlphaFoldDB" id="A0AAE0Z8F1"/>
<dbReference type="Proteomes" id="UP001283361">
    <property type="component" value="Unassembled WGS sequence"/>
</dbReference>
<keyword evidence="1" id="KW-0677">Repeat</keyword>
<dbReference type="Pfam" id="PF00307">
    <property type="entry name" value="CH"/>
    <property type="match status" value="1"/>
</dbReference>
<dbReference type="PROSITE" id="PS00019">
    <property type="entry name" value="ACTININ_1"/>
    <property type="match status" value="1"/>
</dbReference>
<feature type="domain" description="Calponin-homology (CH)" evidence="3">
    <location>
        <begin position="31"/>
        <end position="142"/>
    </location>
</feature>
<gene>
    <name evidence="4" type="ORF">RRG08_040581</name>
</gene>
<dbReference type="SMART" id="SM00033">
    <property type="entry name" value="CH"/>
    <property type="match status" value="1"/>
</dbReference>
<dbReference type="InterPro" id="IPR036872">
    <property type="entry name" value="CH_dom_sf"/>
</dbReference>
<evidence type="ECO:0000313" key="4">
    <source>
        <dbReference type="EMBL" id="KAK3764560.1"/>
    </source>
</evidence>
<organism evidence="4 5">
    <name type="scientific">Elysia crispata</name>
    <name type="common">lettuce slug</name>
    <dbReference type="NCBI Taxonomy" id="231223"/>
    <lineage>
        <taxon>Eukaryota</taxon>
        <taxon>Metazoa</taxon>
        <taxon>Spiralia</taxon>
        <taxon>Lophotrochozoa</taxon>
        <taxon>Mollusca</taxon>
        <taxon>Gastropoda</taxon>
        <taxon>Heterobranchia</taxon>
        <taxon>Euthyneura</taxon>
        <taxon>Panpulmonata</taxon>
        <taxon>Sacoglossa</taxon>
        <taxon>Placobranchoidea</taxon>
        <taxon>Plakobranchidae</taxon>
        <taxon>Elysia</taxon>
    </lineage>
</organism>
<dbReference type="SUPFAM" id="SSF47576">
    <property type="entry name" value="Calponin-homology domain, CH-domain"/>
    <property type="match status" value="1"/>
</dbReference>
<evidence type="ECO:0000256" key="2">
    <source>
        <dbReference type="ARBA" id="ARBA00023203"/>
    </source>
</evidence>
<dbReference type="GO" id="GO:0051015">
    <property type="term" value="F:actin filament binding"/>
    <property type="evidence" value="ECO:0007669"/>
    <property type="project" value="InterPro"/>
</dbReference>
<dbReference type="PROSITE" id="PS50021">
    <property type="entry name" value="CH"/>
    <property type="match status" value="1"/>
</dbReference>
<dbReference type="EMBL" id="JAWDGP010004431">
    <property type="protein sequence ID" value="KAK3764560.1"/>
    <property type="molecule type" value="Genomic_DNA"/>
</dbReference>
<proteinExistence type="predicted"/>